<protein>
    <submittedName>
        <fullName evidence="2">Alpha/beta hydrolase</fullName>
    </submittedName>
</protein>
<reference evidence="2" key="1">
    <citation type="submission" date="2022-08" db="EMBL/GenBank/DDBJ databases">
        <authorList>
            <person name="Deng Y."/>
            <person name="Han X.-F."/>
            <person name="Zhang Y.-Q."/>
        </authorList>
    </citation>
    <scope>NUCLEOTIDE SEQUENCE</scope>
    <source>
        <strain evidence="2">CPCC 205716</strain>
    </source>
</reference>
<dbReference type="Gene3D" id="3.40.50.1820">
    <property type="entry name" value="alpha/beta hydrolase"/>
    <property type="match status" value="1"/>
</dbReference>
<feature type="domain" description="AB hydrolase-1" evidence="1">
    <location>
        <begin position="26"/>
        <end position="251"/>
    </location>
</feature>
<dbReference type="InterPro" id="IPR029058">
    <property type="entry name" value="AB_hydrolase_fold"/>
</dbReference>
<organism evidence="2 3">
    <name type="scientific">Herbiconiux gentiana</name>
    <dbReference type="NCBI Taxonomy" id="2970912"/>
    <lineage>
        <taxon>Bacteria</taxon>
        <taxon>Bacillati</taxon>
        <taxon>Actinomycetota</taxon>
        <taxon>Actinomycetes</taxon>
        <taxon>Micrococcales</taxon>
        <taxon>Microbacteriaceae</taxon>
        <taxon>Herbiconiux</taxon>
    </lineage>
</organism>
<dbReference type="PANTHER" id="PTHR43798:SF33">
    <property type="entry name" value="HYDROLASE, PUTATIVE (AFU_ORTHOLOGUE AFUA_2G14860)-RELATED"/>
    <property type="match status" value="1"/>
</dbReference>
<evidence type="ECO:0000313" key="2">
    <source>
        <dbReference type="EMBL" id="MCS5714513.1"/>
    </source>
</evidence>
<dbReference type="InterPro" id="IPR000073">
    <property type="entry name" value="AB_hydrolase_1"/>
</dbReference>
<name>A0ABT2GE83_9MICO</name>
<dbReference type="Pfam" id="PF12697">
    <property type="entry name" value="Abhydrolase_6"/>
    <property type="match status" value="1"/>
</dbReference>
<dbReference type="SUPFAM" id="SSF53474">
    <property type="entry name" value="alpha/beta-Hydrolases"/>
    <property type="match status" value="1"/>
</dbReference>
<dbReference type="GO" id="GO:0016787">
    <property type="term" value="F:hydrolase activity"/>
    <property type="evidence" value="ECO:0007669"/>
    <property type="project" value="UniProtKB-KW"/>
</dbReference>
<dbReference type="InterPro" id="IPR050266">
    <property type="entry name" value="AB_hydrolase_sf"/>
</dbReference>
<evidence type="ECO:0000259" key="1">
    <source>
        <dbReference type="Pfam" id="PF12697"/>
    </source>
</evidence>
<dbReference type="EMBL" id="JANTEZ010000003">
    <property type="protein sequence ID" value="MCS5714513.1"/>
    <property type="molecule type" value="Genomic_DNA"/>
</dbReference>
<dbReference type="RefSeq" id="WP_259486039.1">
    <property type="nucleotide sequence ID" value="NZ_JANTEZ010000003.1"/>
</dbReference>
<dbReference type="Proteomes" id="UP001165580">
    <property type="component" value="Unassembled WGS sequence"/>
</dbReference>
<keyword evidence="2" id="KW-0378">Hydrolase</keyword>
<comment type="caution">
    <text evidence="2">The sequence shown here is derived from an EMBL/GenBank/DDBJ whole genome shotgun (WGS) entry which is preliminary data.</text>
</comment>
<proteinExistence type="predicted"/>
<keyword evidence="3" id="KW-1185">Reference proteome</keyword>
<sequence length="260" mass="27517">MTHSEPIPVQLSTLRWGPADARPAALLLHGLTSSANTWWRVAHELAARGWSVTAPDLRGHGSSPRALGYTLDEYASDVLGLAPHGNPVLGWDLVIGHSLGGAVATVAAARRHHWARSLLLVDPVLAVAENDRNGLIDELLGELGDLGPAGLLARHPRWHSEDATQKAAAARLVSPYVVERTVRDNGRWQLEQVLAGIRSPVHVLAADPALGASFTAAEGDRLASAAAAFDFAVVSGAGHSIQRDDPDRVVAETVALHARV</sequence>
<dbReference type="PANTHER" id="PTHR43798">
    <property type="entry name" value="MONOACYLGLYCEROL LIPASE"/>
    <property type="match status" value="1"/>
</dbReference>
<evidence type="ECO:0000313" key="3">
    <source>
        <dbReference type="Proteomes" id="UP001165580"/>
    </source>
</evidence>
<gene>
    <name evidence="2" type="ORF">NVV95_08100</name>
</gene>
<accession>A0ABT2GE83</accession>